<dbReference type="Proteomes" id="UP000799428">
    <property type="component" value="Unassembled WGS sequence"/>
</dbReference>
<evidence type="ECO:0000313" key="6">
    <source>
        <dbReference type="EMBL" id="KAF2705565.1"/>
    </source>
</evidence>
<dbReference type="GO" id="GO:0043386">
    <property type="term" value="P:mycotoxin biosynthetic process"/>
    <property type="evidence" value="ECO:0007669"/>
    <property type="project" value="InterPro"/>
</dbReference>
<dbReference type="PANTHER" id="PTHR33365">
    <property type="entry name" value="YALI0B05434P"/>
    <property type="match status" value="1"/>
</dbReference>
<feature type="region of interest" description="Disordered" evidence="4">
    <location>
        <begin position="221"/>
        <end position="256"/>
    </location>
</feature>
<keyword evidence="5" id="KW-0472">Membrane</keyword>
<evidence type="ECO:0000256" key="2">
    <source>
        <dbReference type="ARBA" id="ARBA00023002"/>
    </source>
</evidence>
<evidence type="ECO:0000256" key="5">
    <source>
        <dbReference type="SAM" id="Phobius"/>
    </source>
</evidence>
<protein>
    <recommendedName>
        <fullName evidence="8">Tat pathway signal sequence</fullName>
    </recommendedName>
</protein>
<keyword evidence="7" id="KW-1185">Reference proteome</keyword>
<dbReference type="EMBL" id="MU005778">
    <property type="protein sequence ID" value="KAF2705565.1"/>
    <property type="molecule type" value="Genomic_DNA"/>
</dbReference>
<evidence type="ECO:0000256" key="1">
    <source>
        <dbReference type="ARBA" id="ARBA00004685"/>
    </source>
</evidence>
<feature type="compositionally biased region" description="Basic residues" evidence="4">
    <location>
        <begin position="246"/>
        <end position="256"/>
    </location>
</feature>
<dbReference type="Pfam" id="PF11807">
    <property type="entry name" value="UstYa"/>
    <property type="match status" value="1"/>
</dbReference>
<reference evidence="6" key="1">
    <citation type="journal article" date="2020" name="Stud. Mycol.">
        <title>101 Dothideomycetes genomes: a test case for predicting lifestyles and emergence of pathogens.</title>
        <authorList>
            <person name="Haridas S."/>
            <person name="Albert R."/>
            <person name="Binder M."/>
            <person name="Bloem J."/>
            <person name="Labutti K."/>
            <person name="Salamov A."/>
            <person name="Andreopoulos B."/>
            <person name="Baker S."/>
            <person name="Barry K."/>
            <person name="Bills G."/>
            <person name="Bluhm B."/>
            <person name="Cannon C."/>
            <person name="Castanera R."/>
            <person name="Culley D."/>
            <person name="Daum C."/>
            <person name="Ezra D."/>
            <person name="Gonzalez J."/>
            <person name="Henrissat B."/>
            <person name="Kuo A."/>
            <person name="Liang C."/>
            <person name="Lipzen A."/>
            <person name="Lutzoni F."/>
            <person name="Magnuson J."/>
            <person name="Mondo S."/>
            <person name="Nolan M."/>
            <person name="Ohm R."/>
            <person name="Pangilinan J."/>
            <person name="Park H.-J."/>
            <person name="Ramirez L."/>
            <person name="Alfaro M."/>
            <person name="Sun H."/>
            <person name="Tritt A."/>
            <person name="Yoshinaga Y."/>
            <person name="Zwiers L.-H."/>
            <person name="Turgeon B."/>
            <person name="Goodwin S."/>
            <person name="Spatafora J."/>
            <person name="Crous P."/>
            <person name="Grigoriev I."/>
        </authorList>
    </citation>
    <scope>NUCLEOTIDE SEQUENCE</scope>
    <source>
        <strain evidence="6">CBS 279.74</strain>
    </source>
</reference>
<evidence type="ECO:0008006" key="8">
    <source>
        <dbReference type="Google" id="ProtNLM"/>
    </source>
</evidence>
<dbReference type="InterPro" id="IPR021765">
    <property type="entry name" value="UstYa-like"/>
</dbReference>
<feature type="transmembrane region" description="Helical" evidence="5">
    <location>
        <begin position="38"/>
        <end position="60"/>
    </location>
</feature>
<comment type="pathway">
    <text evidence="1">Mycotoxin biosynthesis.</text>
</comment>
<feature type="compositionally biased region" description="Basic and acidic residues" evidence="4">
    <location>
        <begin position="221"/>
        <end position="245"/>
    </location>
</feature>
<evidence type="ECO:0000256" key="3">
    <source>
        <dbReference type="ARBA" id="ARBA00035112"/>
    </source>
</evidence>
<keyword evidence="5" id="KW-1133">Transmembrane helix</keyword>
<dbReference type="AlphaFoldDB" id="A0A6G1JZ76"/>
<name>A0A6G1JZ76_9PLEO</name>
<evidence type="ECO:0000313" key="7">
    <source>
        <dbReference type="Proteomes" id="UP000799428"/>
    </source>
</evidence>
<dbReference type="OrthoDB" id="3687641at2759"/>
<accession>A0A6G1JZ76</accession>
<keyword evidence="5" id="KW-0812">Transmembrane</keyword>
<sequence length="256" mass="28632">MRLSFGRRESSAANTAYEPLKSPFIRHHGGVSRNTLDVTFATMCLVVLGLIGVSSLSFLAGRHGVLGNGTGDILNFQTAAQIFKYNQTYAERPDVASDKAWLDLFPEQGGFFKHPDLAPKRSTFAVFHQLHCLDSLRHGYWSLLDSALSGEKVNETDIHPSISHISHCIDLLRHALMCQPDLTVEVKDDKLDGATGFGTEHQCMDWNGLVKWTSEWESWKQDPVQDKEGKMDAKELEDNKLEGTGRSHRHGKGKDR</sequence>
<comment type="similarity">
    <text evidence="3">Belongs to the ustYa family.</text>
</comment>
<gene>
    <name evidence="6" type="ORF">K504DRAFT_414493</name>
</gene>
<keyword evidence="2" id="KW-0560">Oxidoreductase</keyword>
<dbReference type="GO" id="GO:0016491">
    <property type="term" value="F:oxidoreductase activity"/>
    <property type="evidence" value="ECO:0007669"/>
    <property type="project" value="UniProtKB-KW"/>
</dbReference>
<organism evidence="6 7">
    <name type="scientific">Pleomassaria siparia CBS 279.74</name>
    <dbReference type="NCBI Taxonomy" id="1314801"/>
    <lineage>
        <taxon>Eukaryota</taxon>
        <taxon>Fungi</taxon>
        <taxon>Dikarya</taxon>
        <taxon>Ascomycota</taxon>
        <taxon>Pezizomycotina</taxon>
        <taxon>Dothideomycetes</taxon>
        <taxon>Pleosporomycetidae</taxon>
        <taxon>Pleosporales</taxon>
        <taxon>Pleomassariaceae</taxon>
        <taxon>Pleomassaria</taxon>
    </lineage>
</organism>
<evidence type="ECO:0000256" key="4">
    <source>
        <dbReference type="SAM" id="MobiDB-lite"/>
    </source>
</evidence>
<proteinExistence type="inferred from homology"/>
<dbReference type="PANTHER" id="PTHR33365:SF11">
    <property type="entry name" value="TAT PATHWAY SIGNAL SEQUENCE"/>
    <property type="match status" value="1"/>
</dbReference>